<organism evidence="1 2">
    <name type="scientific">Lachnospira eligens</name>
    <dbReference type="NCBI Taxonomy" id="39485"/>
    <lineage>
        <taxon>Bacteria</taxon>
        <taxon>Bacillati</taxon>
        <taxon>Bacillota</taxon>
        <taxon>Clostridia</taxon>
        <taxon>Lachnospirales</taxon>
        <taxon>Lachnospiraceae</taxon>
        <taxon>Lachnospira</taxon>
    </lineage>
</organism>
<sequence>MNNIITNPTQKEFNEAMDVVKDYLRINKIQFIAFDAEKNAIVAAIGFEDAMNNKKEIFGDRYIGMFDKKLEEKKNEN</sequence>
<reference evidence="1 2" key="1">
    <citation type="submission" date="2015-09" db="EMBL/GenBank/DDBJ databases">
        <authorList>
            <consortium name="Pathogen Informatics"/>
        </authorList>
    </citation>
    <scope>NUCLEOTIDE SEQUENCE [LARGE SCALE GENOMIC DNA]</scope>
    <source>
        <strain evidence="1 2">2789STDY5834875</strain>
    </source>
</reference>
<dbReference type="RefSeq" id="WP_055215611.1">
    <property type="nucleotide sequence ID" value="NZ_CZBU01000003.1"/>
</dbReference>
<protein>
    <submittedName>
        <fullName evidence="1">Uncharacterized protein</fullName>
    </submittedName>
</protein>
<evidence type="ECO:0000313" key="2">
    <source>
        <dbReference type="Proteomes" id="UP000095621"/>
    </source>
</evidence>
<dbReference type="AlphaFoldDB" id="A0A174Z2U0"/>
<accession>A0A174Z2U0</accession>
<proteinExistence type="predicted"/>
<evidence type="ECO:0000313" key="1">
    <source>
        <dbReference type="EMBL" id="CUQ77220.1"/>
    </source>
</evidence>
<dbReference type="Proteomes" id="UP000095621">
    <property type="component" value="Unassembled WGS sequence"/>
</dbReference>
<name>A0A174Z2U0_9FIRM</name>
<dbReference type="EMBL" id="CZBU01000003">
    <property type="protein sequence ID" value="CUQ77220.1"/>
    <property type="molecule type" value="Genomic_DNA"/>
</dbReference>
<gene>
    <name evidence="1" type="ORF">ERS852490_01453</name>
</gene>